<feature type="domain" description="Protein kinase" evidence="2">
    <location>
        <begin position="19"/>
        <end position="323"/>
    </location>
</feature>
<dbReference type="GO" id="GO:0005524">
    <property type="term" value="F:ATP binding"/>
    <property type="evidence" value="ECO:0007669"/>
    <property type="project" value="InterPro"/>
</dbReference>
<accession>A0A9P1IT11</accession>
<name>A0A9P1IT11_9PELO</name>
<comment type="caution">
    <text evidence="3">The sequence shown here is derived from an EMBL/GenBank/DDBJ whole genome shotgun (WGS) entry which is preliminary data.</text>
</comment>
<dbReference type="PROSITE" id="PS50011">
    <property type="entry name" value="PROTEIN_KINASE_DOM"/>
    <property type="match status" value="1"/>
</dbReference>
<dbReference type="AlphaFoldDB" id="A0A9P1IT11"/>
<dbReference type="Proteomes" id="UP001152747">
    <property type="component" value="Unassembled WGS sequence"/>
</dbReference>
<organism evidence="3 4">
    <name type="scientific">Caenorhabditis angaria</name>
    <dbReference type="NCBI Taxonomy" id="860376"/>
    <lineage>
        <taxon>Eukaryota</taxon>
        <taxon>Metazoa</taxon>
        <taxon>Ecdysozoa</taxon>
        <taxon>Nematoda</taxon>
        <taxon>Chromadorea</taxon>
        <taxon>Rhabditida</taxon>
        <taxon>Rhabditina</taxon>
        <taxon>Rhabditomorpha</taxon>
        <taxon>Rhabditoidea</taxon>
        <taxon>Rhabditidae</taxon>
        <taxon>Peloderinae</taxon>
        <taxon>Caenorhabditis</taxon>
    </lineage>
</organism>
<dbReference type="InterPro" id="IPR050235">
    <property type="entry name" value="CK1_Ser-Thr_kinase"/>
</dbReference>
<dbReference type="Pfam" id="PF00069">
    <property type="entry name" value="Pkinase"/>
    <property type="match status" value="1"/>
</dbReference>
<gene>
    <name evidence="3" type="ORF">CAMP_LOCUS12254</name>
</gene>
<protein>
    <recommendedName>
        <fullName evidence="2">Protein kinase domain-containing protein</fullName>
    </recommendedName>
</protein>
<dbReference type="EMBL" id="CANHGI010000004">
    <property type="protein sequence ID" value="CAI5449617.1"/>
    <property type="molecule type" value="Genomic_DNA"/>
</dbReference>
<dbReference type="SMART" id="SM00220">
    <property type="entry name" value="S_TKc"/>
    <property type="match status" value="1"/>
</dbReference>
<sequence length="413" mass="47325">MTSTYQNQKELINAQNGTYEVIKAIATGNFGSVYKAKREQDGKEFVIKCESLKMKSSLLRQASMVLASLNYPSPYFMSIEERGTVPFRFLFVVMPLYGENLIEVMNNQCSNKKFSLASALHLAEQSLSAIRDLHRNGFIHRDIKPTHFCIGLEENQTNHQIFLIDFGLCRRPRYAKGDENEEMIRKNSILYRGVVRYASLNAHANKDLGYRDDMESWWFMCLELFIGNLPWGLLNKQSEKDVINLKTSLNDPNVLKPVWKVPPAAITVFFDMLRTIRATPDIADFVEYDRVAEGLRAIFEITKTNPLEPPDWDGMSDYKGPAYQSIAMIPPAEVGMKEQDFAQGEGNLNNKENQNQDNKKATKNNKKKTKKSKKNKGDRTRTEDNDENEGNETKDKKKGKKKHGKKNKTIEEN</sequence>
<feature type="region of interest" description="Disordered" evidence="1">
    <location>
        <begin position="344"/>
        <end position="413"/>
    </location>
</feature>
<feature type="compositionally biased region" description="Basic residues" evidence="1">
    <location>
        <begin position="361"/>
        <end position="374"/>
    </location>
</feature>
<dbReference type="GO" id="GO:0004672">
    <property type="term" value="F:protein kinase activity"/>
    <property type="evidence" value="ECO:0007669"/>
    <property type="project" value="InterPro"/>
</dbReference>
<reference evidence="3" key="1">
    <citation type="submission" date="2022-11" db="EMBL/GenBank/DDBJ databases">
        <authorList>
            <person name="Kikuchi T."/>
        </authorList>
    </citation>
    <scope>NUCLEOTIDE SEQUENCE</scope>
    <source>
        <strain evidence="3">PS1010</strain>
    </source>
</reference>
<feature type="compositionally biased region" description="Basic residues" evidence="1">
    <location>
        <begin position="396"/>
        <end position="407"/>
    </location>
</feature>
<keyword evidence="4" id="KW-1185">Reference proteome</keyword>
<dbReference type="Gene3D" id="1.10.510.10">
    <property type="entry name" value="Transferase(Phosphotransferase) domain 1"/>
    <property type="match status" value="1"/>
</dbReference>
<evidence type="ECO:0000313" key="3">
    <source>
        <dbReference type="EMBL" id="CAI5449617.1"/>
    </source>
</evidence>
<feature type="compositionally biased region" description="Low complexity" evidence="1">
    <location>
        <begin position="344"/>
        <end position="356"/>
    </location>
</feature>
<proteinExistence type="predicted"/>
<evidence type="ECO:0000313" key="4">
    <source>
        <dbReference type="Proteomes" id="UP001152747"/>
    </source>
</evidence>
<evidence type="ECO:0000256" key="1">
    <source>
        <dbReference type="SAM" id="MobiDB-lite"/>
    </source>
</evidence>
<evidence type="ECO:0000259" key="2">
    <source>
        <dbReference type="PROSITE" id="PS50011"/>
    </source>
</evidence>
<dbReference type="InterPro" id="IPR000719">
    <property type="entry name" value="Prot_kinase_dom"/>
</dbReference>
<dbReference type="InterPro" id="IPR011009">
    <property type="entry name" value="Kinase-like_dom_sf"/>
</dbReference>
<dbReference type="OrthoDB" id="10020333at2759"/>
<dbReference type="SUPFAM" id="SSF56112">
    <property type="entry name" value="Protein kinase-like (PK-like)"/>
    <property type="match status" value="1"/>
</dbReference>
<dbReference type="PANTHER" id="PTHR11909">
    <property type="entry name" value="CASEIN KINASE-RELATED"/>
    <property type="match status" value="1"/>
</dbReference>